<proteinExistence type="inferred from homology"/>
<comment type="caution">
    <text evidence="4">The sequence shown here is derived from an EMBL/GenBank/DDBJ whole genome shotgun (WGS) entry which is preliminary data.</text>
</comment>
<dbReference type="SUPFAM" id="SSF47616">
    <property type="entry name" value="GST C-terminal domain-like"/>
    <property type="match status" value="1"/>
</dbReference>
<dbReference type="EMBL" id="JANRMI010000002">
    <property type="protein sequence ID" value="MDG0816258.1"/>
    <property type="molecule type" value="Genomic_DNA"/>
</dbReference>
<dbReference type="PANTHER" id="PTHR44051">
    <property type="entry name" value="GLUTATHIONE S-TRANSFERASE-RELATED"/>
    <property type="match status" value="1"/>
</dbReference>
<evidence type="ECO:0000313" key="5">
    <source>
        <dbReference type="Proteomes" id="UP001152321"/>
    </source>
</evidence>
<dbReference type="SFLD" id="SFLDG00358">
    <property type="entry name" value="Main_(cytGST)"/>
    <property type="match status" value="1"/>
</dbReference>
<protein>
    <submittedName>
        <fullName evidence="4">Glutathione S-transferase family protein</fullName>
    </submittedName>
</protein>
<dbReference type="SUPFAM" id="SSF52833">
    <property type="entry name" value="Thioredoxin-like"/>
    <property type="match status" value="1"/>
</dbReference>
<dbReference type="InterPro" id="IPR004045">
    <property type="entry name" value="Glutathione_S-Trfase_N"/>
</dbReference>
<dbReference type="SFLD" id="SFLDS00019">
    <property type="entry name" value="Glutathione_Transferase_(cytos"/>
    <property type="match status" value="1"/>
</dbReference>
<dbReference type="RefSeq" id="WP_277577735.1">
    <property type="nucleotide sequence ID" value="NZ_JANRMI010000002.1"/>
</dbReference>
<dbReference type="Proteomes" id="UP001152321">
    <property type="component" value="Unassembled WGS sequence"/>
</dbReference>
<organism evidence="4 5">
    <name type="scientific">Bdellovibrio svalbardensis</name>
    <dbReference type="NCBI Taxonomy" id="2972972"/>
    <lineage>
        <taxon>Bacteria</taxon>
        <taxon>Pseudomonadati</taxon>
        <taxon>Bdellovibrionota</taxon>
        <taxon>Bdellovibrionia</taxon>
        <taxon>Bdellovibrionales</taxon>
        <taxon>Pseudobdellovibrionaceae</taxon>
        <taxon>Bdellovibrio</taxon>
    </lineage>
</organism>
<evidence type="ECO:0000256" key="1">
    <source>
        <dbReference type="RuleBase" id="RU003494"/>
    </source>
</evidence>
<gene>
    <name evidence="4" type="ORF">NWE73_07775</name>
</gene>
<dbReference type="CDD" id="cd03207">
    <property type="entry name" value="GST_C_8"/>
    <property type="match status" value="1"/>
</dbReference>
<feature type="domain" description="GST N-terminal" evidence="2">
    <location>
        <begin position="1"/>
        <end position="81"/>
    </location>
</feature>
<dbReference type="InterPro" id="IPR040079">
    <property type="entry name" value="Glutathione_S-Trfase"/>
</dbReference>
<dbReference type="InterPro" id="IPR036249">
    <property type="entry name" value="Thioredoxin-like_sf"/>
</dbReference>
<dbReference type="Pfam" id="PF02798">
    <property type="entry name" value="GST_N"/>
    <property type="match status" value="1"/>
</dbReference>
<dbReference type="PROSITE" id="PS50404">
    <property type="entry name" value="GST_NTER"/>
    <property type="match status" value="1"/>
</dbReference>
<accession>A0ABT6DM96</accession>
<dbReference type="CDD" id="cd03046">
    <property type="entry name" value="GST_N_GTT1_like"/>
    <property type="match status" value="1"/>
</dbReference>
<evidence type="ECO:0000259" key="3">
    <source>
        <dbReference type="PROSITE" id="PS50405"/>
    </source>
</evidence>
<dbReference type="InterPro" id="IPR010987">
    <property type="entry name" value="Glutathione-S-Trfase_C-like"/>
</dbReference>
<comment type="similarity">
    <text evidence="1">Belongs to the GST superfamily.</text>
</comment>
<dbReference type="SFLD" id="SFLDG01150">
    <property type="entry name" value="Main.1:_Beta-like"/>
    <property type="match status" value="1"/>
</dbReference>
<dbReference type="Gene3D" id="3.40.30.10">
    <property type="entry name" value="Glutaredoxin"/>
    <property type="match status" value="1"/>
</dbReference>
<name>A0ABT6DM96_9BACT</name>
<dbReference type="InterPro" id="IPR004046">
    <property type="entry name" value="GST_C"/>
</dbReference>
<feature type="domain" description="GST C-terminal" evidence="3">
    <location>
        <begin position="85"/>
        <end position="202"/>
    </location>
</feature>
<dbReference type="InterPro" id="IPR036282">
    <property type="entry name" value="Glutathione-S-Trfase_C_sf"/>
</dbReference>
<dbReference type="Pfam" id="PF00043">
    <property type="entry name" value="GST_C"/>
    <property type="match status" value="1"/>
</dbReference>
<evidence type="ECO:0000259" key="2">
    <source>
        <dbReference type="PROSITE" id="PS50404"/>
    </source>
</evidence>
<dbReference type="PROSITE" id="PS50405">
    <property type="entry name" value="GST_CTER"/>
    <property type="match status" value="1"/>
</dbReference>
<evidence type="ECO:0000313" key="4">
    <source>
        <dbReference type="EMBL" id="MDG0816258.1"/>
    </source>
</evidence>
<dbReference type="PANTHER" id="PTHR44051:SF8">
    <property type="entry name" value="GLUTATHIONE S-TRANSFERASE GSTA"/>
    <property type="match status" value="1"/>
</dbReference>
<dbReference type="Gene3D" id="1.20.1050.10">
    <property type="match status" value="1"/>
</dbReference>
<sequence>MMIEVYGSPRSSAGRVYLMLEELGLKYKTMPMDMKNKEHKSPEFLALNPNGKVPCLKENDYVIWESIAINQYLAEKYMPEMLGSTPEEKGHVAQWSVWAMTELQPPLVDILIQMIFVTEDKRNHSVIEKAKEKIPGLMNILNQALTNKDYLVGGKFSVADINMASVVSILTHLHMDVSPYKNVQHWMEKMNSRPAFRKYSEL</sequence>
<keyword evidence="5" id="KW-1185">Reference proteome</keyword>
<reference evidence="4" key="1">
    <citation type="submission" date="2022-08" db="EMBL/GenBank/DDBJ databases">
        <title>Novel Bdellovibrio Species Isolated from Svalbard: Designation Bdellovibrio svalbardensis.</title>
        <authorList>
            <person name="Mitchell R.J."/>
            <person name="Choi S.Y."/>
        </authorList>
    </citation>
    <scope>NUCLEOTIDE SEQUENCE</scope>
    <source>
        <strain evidence="4">PAP01</strain>
    </source>
</reference>